<organism evidence="2 3">
    <name type="scientific">Vibrio stylophorae</name>
    <dbReference type="NCBI Taxonomy" id="659351"/>
    <lineage>
        <taxon>Bacteria</taxon>
        <taxon>Pseudomonadati</taxon>
        <taxon>Pseudomonadota</taxon>
        <taxon>Gammaproteobacteria</taxon>
        <taxon>Vibrionales</taxon>
        <taxon>Vibrionaceae</taxon>
        <taxon>Vibrio</taxon>
    </lineage>
</organism>
<accession>A0ABM8ZVX9</accession>
<evidence type="ECO:0000313" key="2">
    <source>
        <dbReference type="EMBL" id="CAH0534493.1"/>
    </source>
</evidence>
<dbReference type="CDD" id="cd00761">
    <property type="entry name" value="Glyco_tranf_GTA_type"/>
    <property type="match status" value="1"/>
</dbReference>
<dbReference type="Gene3D" id="3.90.550.10">
    <property type="entry name" value="Spore Coat Polysaccharide Biosynthesis Protein SpsA, Chain A"/>
    <property type="match status" value="1"/>
</dbReference>
<comment type="caution">
    <text evidence="2">The sequence shown here is derived from an EMBL/GenBank/DDBJ whole genome shotgun (WGS) entry which is preliminary data.</text>
</comment>
<dbReference type="EMBL" id="CAKLDI010000001">
    <property type="protein sequence ID" value="CAH0534493.1"/>
    <property type="molecule type" value="Genomic_DNA"/>
</dbReference>
<keyword evidence="3" id="KW-1185">Reference proteome</keyword>
<dbReference type="InterPro" id="IPR001173">
    <property type="entry name" value="Glyco_trans_2-like"/>
</dbReference>
<reference evidence="2" key="1">
    <citation type="submission" date="2021-11" db="EMBL/GenBank/DDBJ databases">
        <authorList>
            <person name="Rodrigo-Torres L."/>
            <person name="Arahal R. D."/>
            <person name="Lucena T."/>
        </authorList>
    </citation>
    <scope>NUCLEOTIDE SEQUENCE</scope>
    <source>
        <strain evidence="2">CECT 7929</strain>
    </source>
</reference>
<sequence>MDISVIMPTYNCLAWLPRALHSIRRQGAVREIMIVDDGSTDGSRQWLRQQSDVRLLETNRLGAGGARNYAIRNAKGKWIAFLDADDYWLGHKLARQYAQLEQSPSAVMNITDFRHMSNEGENLGRCFTPVVWPYFGRLWKKRHAAGMGVHEFQLFAALYQENFVGTSCVLVAKQSLENVGGFDTELSSASDWDLWLKVAMQGTIQVMPFVGMHYWVERPGSITRARQKRIDAISVILTRHGKAQPLTMFNRLRAYQRWYEGRAEQRREAKAIFTAILYELVAWLHWPQTRMLKRMLKDALPILNK</sequence>
<dbReference type="SUPFAM" id="SSF53448">
    <property type="entry name" value="Nucleotide-diphospho-sugar transferases"/>
    <property type="match status" value="1"/>
</dbReference>
<dbReference type="InterPro" id="IPR029044">
    <property type="entry name" value="Nucleotide-diphossugar_trans"/>
</dbReference>
<feature type="domain" description="Glycosyltransferase 2-like" evidence="1">
    <location>
        <begin position="4"/>
        <end position="123"/>
    </location>
</feature>
<name>A0ABM8ZVX9_9VIBR</name>
<dbReference type="InterPro" id="IPR050834">
    <property type="entry name" value="Glycosyltransf_2"/>
</dbReference>
<protein>
    <submittedName>
        <fullName evidence="2">Chondroitin synthase</fullName>
    </submittedName>
</protein>
<evidence type="ECO:0000313" key="3">
    <source>
        <dbReference type="Proteomes" id="UP000838672"/>
    </source>
</evidence>
<dbReference type="PANTHER" id="PTHR43685:SF2">
    <property type="entry name" value="GLYCOSYLTRANSFERASE 2-LIKE DOMAIN-CONTAINING PROTEIN"/>
    <property type="match status" value="1"/>
</dbReference>
<dbReference type="Proteomes" id="UP000838672">
    <property type="component" value="Unassembled WGS sequence"/>
</dbReference>
<proteinExistence type="predicted"/>
<gene>
    <name evidence="2" type="primary">kfoC</name>
    <name evidence="2" type="ORF">VST7929_02436</name>
</gene>
<dbReference type="PANTHER" id="PTHR43685">
    <property type="entry name" value="GLYCOSYLTRANSFERASE"/>
    <property type="match status" value="1"/>
</dbReference>
<evidence type="ECO:0000259" key="1">
    <source>
        <dbReference type="Pfam" id="PF00535"/>
    </source>
</evidence>
<dbReference type="Pfam" id="PF00535">
    <property type="entry name" value="Glycos_transf_2"/>
    <property type="match status" value="1"/>
</dbReference>